<dbReference type="AlphaFoldDB" id="A0AAV4TCN2"/>
<dbReference type="Gene3D" id="3.40.50.12780">
    <property type="entry name" value="N-terminal domain of ligase-like"/>
    <property type="match status" value="1"/>
</dbReference>
<keyword evidence="8" id="KW-1133">Transmembrane helix</keyword>
<organism evidence="10 11">
    <name type="scientific">Caerostris darwini</name>
    <dbReference type="NCBI Taxonomy" id="1538125"/>
    <lineage>
        <taxon>Eukaryota</taxon>
        <taxon>Metazoa</taxon>
        <taxon>Ecdysozoa</taxon>
        <taxon>Arthropoda</taxon>
        <taxon>Chelicerata</taxon>
        <taxon>Arachnida</taxon>
        <taxon>Araneae</taxon>
        <taxon>Araneomorphae</taxon>
        <taxon>Entelegynae</taxon>
        <taxon>Araneoidea</taxon>
        <taxon>Araneidae</taxon>
        <taxon>Caerostris</taxon>
    </lineage>
</organism>
<evidence type="ECO:0000256" key="6">
    <source>
        <dbReference type="ARBA" id="ARBA00026121"/>
    </source>
</evidence>
<evidence type="ECO:0000313" key="10">
    <source>
        <dbReference type="EMBL" id="GIY44040.1"/>
    </source>
</evidence>
<comment type="similarity">
    <text evidence="1">Belongs to the ATP-dependent AMP-binding enzyme family.</text>
</comment>
<dbReference type="Proteomes" id="UP001054837">
    <property type="component" value="Unassembled WGS sequence"/>
</dbReference>
<keyword evidence="3" id="KW-0547">Nucleotide-binding</keyword>
<keyword evidence="2 10" id="KW-0436">Ligase</keyword>
<keyword evidence="4" id="KW-0276">Fatty acid metabolism</keyword>
<protein>
    <recommendedName>
        <fullName evidence="6">long-chain-fatty-acid--CoA ligase</fullName>
        <ecNumber evidence="6">6.2.1.3</ecNumber>
    </recommendedName>
</protein>
<evidence type="ECO:0000256" key="7">
    <source>
        <dbReference type="ARBA" id="ARBA00036813"/>
    </source>
</evidence>
<dbReference type="GO" id="GO:0035336">
    <property type="term" value="P:long-chain fatty-acyl-CoA metabolic process"/>
    <property type="evidence" value="ECO:0007669"/>
    <property type="project" value="TreeGrafter"/>
</dbReference>
<dbReference type="PANTHER" id="PTHR43272:SF83">
    <property type="entry name" value="ACYL-COA SYNTHETASE LONG-CHAIN, ISOFORM J"/>
    <property type="match status" value="1"/>
</dbReference>
<dbReference type="InterPro" id="IPR020845">
    <property type="entry name" value="AMP-binding_CS"/>
</dbReference>
<evidence type="ECO:0000256" key="8">
    <source>
        <dbReference type="SAM" id="Phobius"/>
    </source>
</evidence>
<dbReference type="InterPro" id="IPR042099">
    <property type="entry name" value="ANL_N_sf"/>
</dbReference>
<comment type="catalytic activity">
    <reaction evidence="7">
        <text>a long-chain fatty acid + ATP + CoA = a long-chain fatty acyl-CoA + AMP + diphosphate</text>
        <dbReference type="Rhea" id="RHEA:15421"/>
        <dbReference type="ChEBI" id="CHEBI:30616"/>
        <dbReference type="ChEBI" id="CHEBI:33019"/>
        <dbReference type="ChEBI" id="CHEBI:57287"/>
        <dbReference type="ChEBI" id="CHEBI:57560"/>
        <dbReference type="ChEBI" id="CHEBI:83139"/>
        <dbReference type="ChEBI" id="CHEBI:456215"/>
        <dbReference type="EC" id="6.2.1.3"/>
    </reaction>
</comment>
<dbReference type="GO" id="GO:0005886">
    <property type="term" value="C:plasma membrane"/>
    <property type="evidence" value="ECO:0007669"/>
    <property type="project" value="TreeGrafter"/>
</dbReference>
<evidence type="ECO:0000256" key="2">
    <source>
        <dbReference type="ARBA" id="ARBA00022598"/>
    </source>
</evidence>
<gene>
    <name evidence="10" type="primary">ACSL3</name>
    <name evidence="10" type="ORF">CDAR_262701</name>
</gene>
<dbReference type="Pfam" id="PF00501">
    <property type="entry name" value="AMP-binding"/>
    <property type="match status" value="1"/>
</dbReference>
<dbReference type="GO" id="GO:0005783">
    <property type="term" value="C:endoplasmic reticulum"/>
    <property type="evidence" value="ECO:0007669"/>
    <property type="project" value="TreeGrafter"/>
</dbReference>
<evidence type="ECO:0000259" key="9">
    <source>
        <dbReference type="Pfam" id="PF00501"/>
    </source>
</evidence>
<comment type="caution">
    <text evidence="10">The sequence shown here is derived from an EMBL/GenBank/DDBJ whole genome shotgun (WGS) entry which is preliminary data.</text>
</comment>
<dbReference type="EMBL" id="BPLQ01009440">
    <property type="protein sequence ID" value="GIY44040.1"/>
    <property type="molecule type" value="Genomic_DNA"/>
</dbReference>
<sequence>MEPQTITLEGNVCAIILIKVVVHKMTLEGWRAKIAVYCIKFLVLIYDLLSLPIYFIIDKPWNRWKLNKIIWAKLEDEEDPTSCYVRQVHYKEPQNGVQTMDQLFNRAVEKFGERECYGVREVLGEKEINTGKVLKKMNLGDYKWLTFNEINDRVESISKGLLSLGVRSKKPVILLAETRLEWIVTAQACFRINVPVVTLYTTLGEDGIVHGISETEVTHVITSSEQLPILKKVLPKVPTISHLIYMEGRKEESTEDIPKSVKLVSFSQLEKRGKEFTEVNFTPPMPDDLAILMYTSGSTGVPKGVMITHKNVITAVKGFDDILSNPSFKLHEQDTYIAYLPAAHVLELATECFLTSLGVRVGFSSPQTLTDFSTAVKKGEKGDLKMLKPTLMVAVPLMLDRIRKSILQLAGREGTFTRLMFDFAVSYKKFWSEKGFRTPRLDKKLLKTYRDFMGGELRVIMCGSAPLSPDTQTFIRDCLNVQVLQGYGLTETAACATVMDFEDYSVGRVGAPIATCRLRLVNWEEGNYYVTDKPNPRGEVVIGGDCLTLGYFKNSKQTQEAFKIEDGTRWFYTGDIGEIFPDGTLKIIGKKKDLVKLQFGEYVALGKVEAELKTYPLIENICVFGSGLHTYLIALIIPNQMHLKTIAKDLGKGDLSFGEMCSDEEITAEAAERVRDFGKKCGLFGSELPKKIKLCTEDWNPESGLVTAAFKIRRKHIENRYKSVIDSMYSESMQNGPSSM</sequence>
<dbReference type="GO" id="GO:0005524">
    <property type="term" value="F:ATP binding"/>
    <property type="evidence" value="ECO:0007669"/>
    <property type="project" value="UniProtKB-KW"/>
</dbReference>
<keyword evidence="8" id="KW-0472">Membrane</keyword>
<keyword evidence="4" id="KW-0443">Lipid metabolism</keyword>
<evidence type="ECO:0000256" key="5">
    <source>
        <dbReference type="ARBA" id="ARBA00022840"/>
    </source>
</evidence>
<feature type="domain" description="AMP-dependent synthetase/ligase" evidence="9">
    <location>
        <begin position="140"/>
        <end position="552"/>
    </location>
</feature>
<keyword evidence="5" id="KW-0067">ATP-binding</keyword>
<dbReference type="GO" id="GO:0090433">
    <property type="term" value="F:palmitoyl-CoA ligase activity"/>
    <property type="evidence" value="ECO:0007669"/>
    <property type="project" value="TreeGrafter"/>
</dbReference>
<feature type="transmembrane region" description="Helical" evidence="8">
    <location>
        <begin position="34"/>
        <end position="57"/>
    </location>
</feature>
<accession>A0AAV4TCN2</accession>
<evidence type="ECO:0000256" key="3">
    <source>
        <dbReference type="ARBA" id="ARBA00022741"/>
    </source>
</evidence>
<feature type="transmembrane region" description="Helical" evidence="8">
    <location>
        <begin position="6"/>
        <end position="22"/>
    </location>
</feature>
<dbReference type="GO" id="GO:0005811">
    <property type="term" value="C:lipid droplet"/>
    <property type="evidence" value="ECO:0007669"/>
    <property type="project" value="TreeGrafter"/>
</dbReference>
<keyword evidence="8" id="KW-0812">Transmembrane</keyword>
<evidence type="ECO:0000256" key="1">
    <source>
        <dbReference type="ARBA" id="ARBA00006432"/>
    </source>
</evidence>
<dbReference type="SUPFAM" id="SSF56801">
    <property type="entry name" value="Acetyl-CoA synthetase-like"/>
    <property type="match status" value="1"/>
</dbReference>
<keyword evidence="11" id="KW-1185">Reference proteome</keyword>
<reference evidence="10 11" key="1">
    <citation type="submission" date="2021-06" db="EMBL/GenBank/DDBJ databases">
        <title>Caerostris darwini draft genome.</title>
        <authorList>
            <person name="Kono N."/>
            <person name="Arakawa K."/>
        </authorList>
    </citation>
    <scope>NUCLEOTIDE SEQUENCE [LARGE SCALE GENOMIC DNA]</scope>
</reference>
<dbReference type="EC" id="6.2.1.3" evidence="6"/>
<dbReference type="PROSITE" id="PS00455">
    <property type="entry name" value="AMP_BINDING"/>
    <property type="match status" value="1"/>
</dbReference>
<dbReference type="PANTHER" id="PTHR43272">
    <property type="entry name" value="LONG-CHAIN-FATTY-ACID--COA LIGASE"/>
    <property type="match status" value="1"/>
</dbReference>
<name>A0AAV4TCN2_9ARAC</name>
<proteinExistence type="inferred from homology"/>
<evidence type="ECO:0000256" key="4">
    <source>
        <dbReference type="ARBA" id="ARBA00022832"/>
    </source>
</evidence>
<dbReference type="GO" id="GO:0030182">
    <property type="term" value="P:neuron differentiation"/>
    <property type="evidence" value="ECO:0007669"/>
    <property type="project" value="TreeGrafter"/>
</dbReference>
<dbReference type="InterPro" id="IPR000873">
    <property type="entry name" value="AMP-dep_synth/lig_dom"/>
</dbReference>
<evidence type="ECO:0000313" key="11">
    <source>
        <dbReference type="Proteomes" id="UP001054837"/>
    </source>
</evidence>